<dbReference type="Pfam" id="PF08534">
    <property type="entry name" value="Redoxin"/>
    <property type="match status" value="1"/>
</dbReference>
<dbReference type="EMBL" id="BAAAEI010000006">
    <property type="protein sequence ID" value="GAA0349893.1"/>
    <property type="molecule type" value="Genomic_DNA"/>
</dbReference>
<reference evidence="3 4" key="1">
    <citation type="journal article" date="2019" name="Int. J. Syst. Evol. Microbiol.">
        <title>The Global Catalogue of Microorganisms (GCM) 10K type strain sequencing project: providing services to taxonomists for standard genome sequencing and annotation.</title>
        <authorList>
            <consortium name="The Broad Institute Genomics Platform"/>
            <consortium name="The Broad Institute Genome Sequencing Center for Infectious Disease"/>
            <person name="Wu L."/>
            <person name="Ma J."/>
        </authorList>
    </citation>
    <scope>NUCLEOTIDE SEQUENCE [LARGE SCALE GENOMIC DNA]</scope>
    <source>
        <strain evidence="3 4">JCM 13378</strain>
    </source>
</reference>
<evidence type="ECO:0000256" key="1">
    <source>
        <dbReference type="SAM" id="SignalP"/>
    </source>
</evidence>
<protein>
    <recommendedName>
        <fullName evidence="2">Thioredoxin domain-containing protein</fullName>
    </recommendedName>
</protein>
<keyword evidence="4" id="KW-1185">Reference proteome</keyword>
<name>A0ABN0WY26_9ALTE</name>
<gene>
    <name evidence="3" type="ORF">GCM10009092_12890</name>
</gene>
<dbReference type="CDD" id="cd02966">
    <property type="entry name" value="TlpA_like_family"/>
    <property type="match status" value="1"/>
</dbReference>
<accession>A0ABN0WY26</accession>
<dbReference type="Gene3D" id="3.40.30.10">
    <property type="entry name" value="Glutaredoxin"/>
    <property type="match status" value="2"/>
</dbReference>
<sequence length="307" mass="34407">MHNFRYLSLLFSLLLAGQAYGSAALEALTDTAHRSWQGQTLSYQNVVGSKPLYIKFWATWCVPCNEQMPHFQHAFEEYGDKVEFVSINLGVNETPQAMAEMVEKYKLTMPILQDNSGELARAFSLMGTPWHILVNREGRIVHKGHEADAQLDKRLALVAAQQPGELPAISLSAGHQQGLELQGKGTQMLYFTATWCDWYLKDSRPEQSKNCVAGQQFFNKLADAHPKVNSLGIVSRLWTEQKDLDEYRDKFSVAHELAIDSSLDAAIGFGINQLPTLVIIKDGQEIYRQQDFMQSNDLASIAGLLAN</sequence>
<keyword evidence="1" id="KW-0732">Signal</keyword>
<dbReference type="InterPro" id="IPR036249">
    <property type="entry name" value="Thioredoxin-like_sf"/>
</dbReference>
<dbReference type="RefSeq" id="WP_343843155.1">
    <property type="nucleotide sequence ID" value="NZ_BAAAEI010000006.1"/>
</dbReference>
<feature type="chain" id="PRO_5046099006" description="Thioredoxin domain-containing protein" evidence="1">
    <location>
        <begin position="22"/>
        <end position="307"/>
    </location>
</feature>
<organism evidence="3 4">
    <name type="scientific">Bowmanella denitrificans</name>
    <dbReference type="NCBI Taxonomy" id="366582"/>
    <lineage>
        <taxon>Bacteria</taxon>
        <taxon>Pseudomonadati</taxon>
        <taxon>Pseudomonadota</taxon>
        <taxon>Gammaproteobacteria</taxon>
        <taxon>Alteromonadales</taxon>
        <taxon>Alteromonadaceae</taxon>
        <taxon>Bowmanella</taxon>
    </lineage>
</organism>
<dbReference type="Proteomes" id="UP001501757">
    <property type="component" value="Unassembled WGS sequence"/>
</dbReference>
<evidence type="ECO:0000259" key="2">
    <source>
        <dbReference type="PROSITE" id="PS51352"/>
    </source>
</evidence>
<dbReference type="SUPFAM" id="SSF52833">
    <property type="entry name" value="Thioredoxin-like"/>
    <property type="match status" value="2"/>
</dbReference>
<dbReference type="PANTHER" id="PTHR42852">
    <property type="entry name" value="THIOL:DISULFIDE INTERCHANGE PROTEIN DSBE"/>
    <property type="match status" value="1"/>
</dbReference>
<dbReference type="InterPro" id="IPR013766">
    <property type="entry name" value="Thioredoxin_domain"/>
</dbReference>
<dbReference type="InterPro" id="IPR013740">
    <property type="entry name" value="Redoxin"/>
</dbReference>
<feature type="signal peptide" evidence="1">
    <location>
        <begin position="1"/>
        <end position="21"/>
    </location>
</feature>
<dbReference type="PROSITE" id="PS51352">
    <property type="entry name" value="THIOREDOXIN_2"/>
    <property type="match status" value="1"/>
</dbReference>
<evidence type="ECO:0000313" key="3">
    <source>
        <dbReference type="EMBL" id="GAA0349893.1"/>
    </source>
</evidence>
<comment type="caution">
    <text evidence="3">The sequence shown here is derived from an EMBL/GenBank/DDBJ whole genome shotgun (WGS) entry which is preliminary data.</text>
</comment>
<feature type="domain" description="Thioredoxin" evidence="2">
    <location>
        <begin position="14"/>
        <end position="163"/>
    </location>
</feature>
<evidence type="ECO:0000313" key="4">
    <source>
        <dbReference type="Proteomes" id="UP001501757"/>
    </source>
</evidence>
<dbReference type="CDD" id="cd02947">
    <property type="entry name" value="TRX_family"/>
    <property type="match status" value="1"/>
</dbReference>
<dbReference type="PANTHER" id="PTHR42852:SF13">
    <property type="entry name" value="PROTEIN DIPZ"/>
    <property type="match status" value="1"/>
</dbReference>
<dbReference type="InterPro" id="IPR050553">
    <property type="entry name" value="Thioredoxin_ResA/DsbE_sf"/>
</dbReference>
<proteinExistence type="predicted"/>